<keyword evidence="3" id="KW-1185">Reference proteome</keyword>
<dbReference type="RefSeq" id="WP_185980668.1">
    <property type="nucleotide sequence ID" value="NZ_CP060204.1"/>
</dbReference>
<dbReference type="EMBL" id="CP060204">
    <property type="protein sequence ID" value="QNH54727.1"/>
    <property type="molecule type" value="Genomic_DNA"/>
</dbReference>
<dbReference type="KEGG" id="stim:H1B31_01835"/>
<gene>
    <name evidence="2" type="ORF">H1B31_01835</name>
</gene>
<feature type="coiled-coil region" evidence="1">
    <location>
        <begin position="444"/>
        <end position="471"/>
    </location>
</feature>
<organism evidence="2 3">
    <name type="scientific">Selenomonas timonae</name>
    <dbReference type="NCBI Taxonomy" id="2754044"/>
    <lineage>
        <taxon>Bacteria</taxon>
        <taxon>Bacillati</taxon>
        <taxon>Bacillota</taxon>
        <taxon>Negativicutes</taxon>
        <taxon>Selenomonadales</taxon>
        <taxon>Selenomonadaceae</taxon>
        <taxon>Selenomonas</taxon>
    </lineage>
</organism>
<proteinExistence type="predicted"/>
<reference evidence="2 3" key="1">
    <citation type="submission" date="2020-07" db="EMBL/GenBank/DDBJ databases">
        <title>Complete genome and description of Selenomonas timonensis sp. nov., a new bacterium isolated from a gingivitis subject.</title>
        <authorList>
            <person name="Antezack A."/>
        </authorList>
    </citation>
    <scope>NUCLEOTIDE SEQUENCE [LARGE SCALE GENOMIC DNA]</scope>
    <source>
        <strain evidence="2 3">Marseille-Q3039</strain>
    </source>
</reference>
<name>A0A7G7VKT4_9FIRM</name>
<dbReference type="Proteomes" id="UP000515480">
    <property type="component" value="Chromosome"/>
</dbReference>
<evidence type="ECO:0000313" key="2">
    <source>
        <dbReference type="EMBL" id="QNH54727.1"/>
    </source>
</evidence>
<evidence type="ECO:0000256" key="1">
    <source>
        <dbReference type="SAM" id="Coils"/>
    </source>
</evidence>
<sequence length="604" mass="69032">MILLDKKTYNIMIAFVSSLPRIPETVEYSGADDGTAFCGIQTNEAGIYQLQHSLREAGGLDRIILVTSKAVRETHLGEAWKSLFEEYGCPAMSAIGFLKERVKEKHPELAERFEESAFDEDAGTEGAMRYIAALGDVIQREQEAAEAAGLHDIVLHADMTGGFRHTSMMMLAIMQLSKYMGIRIGHVLYAGKDRNAPKGNIVFADDIHRMFDMIAGMDEFQKYGSVQALDEYFGDTRAYSEPFRSLLGAMRSFSDAIRICRTSIIEKELESLGEHIRVFRNQSGGPIQEELFRRIIRVLEREYGTVLGSGTSEERRLNIIAWCLRKKFLQQAMTLCTEWIPQIIVDKRICYTEDIFAMRSCRKKAKSSLRSWQQEFIISHDSTNSQKEEKIPYGDAGDMFRYILKYNRNDLIAELPEDLQKPLHSFFHAYNSKLGVYANKDILLDSINTNNASLRRAIDQLKKSAKQQKQVKGLFYRLIPERLGFLSEALVMKIFSLSAADIARPTKTSAPQPTVEDLRAQREEKWANREADYRRMFSDSNRIMRSDLPPDEALAYLRGYFDIREERNQSNHAVVTADQESSKLEKTITAYIEKLRAYQRAVTP</sequence>
<dbReference type="AlphaFoldDB" id="A0A7G7VKT4"/>
<keyword evidence="1" id="KW-0175">Coiled coil</keyword>
<evidence type="ECO:0000313" key="3">
    <source>
        <dbReference type="Proteomes" id="UP000515480"/>
    </source>
</evidence>
<accession>A0A7G7VKT4</accession>
<protein>
    <submittedName>
        <fullName evidence="2">TM1812 family CRISPR-associated protein</fullName>
    </submittedName>
</protein>